<dbReference type="AlphaFoldDB" id="A0A7C8I6Q3"/>
<evidence type="ECO:0000256" key="1">
    <source>
        <dbReference type="SAM" id="MobiDB-lite"/>
    </source>
</evidence>
<name>A0A7C8I6Q3_9PLEO</name>
<organism evidence="3 4">
    <name type="scientific">Massariosphaeria phaeospora</name>
    <dbReference type="NCBI Taxonomy" id="100035"/>
    <lineage>
        <taxon>Eukaryota</taxon>
        <taxon>Fungi</taxon>
        <taxon>Dikarya</taxon>
        <taxon>Ascomycota</taxon>
        <taxon>Pezizomycotina</taxon>
        <taxon>Dothideomycetes</taxon>
        <taxon>Pleosporomycetidae</taxon>
        <taxon>Pleosporales</taxon>
        <taxon>Pleosporales incertae sedis</taxon>
        <taxon>Massariosphaeria</taxon>
    </lineage>
</organism>
<sequence>MKFSATTTSALLVALTLLVAFPASTTSQHSAGNVTTNATVPGFPSAGNGTSEHGHNQNHTAPGGGTSASTPGHNHDHRHGRPPSAASLRSASATASAAALRKWTAAKSAMGKAPTDILGNATTSVRIT</sequence>
<keyword evidence="2" id="KW-0732">Signal</keyword>
<reference evidence="3 4" key="1">
    <citation type="submission" date="2020-01" db="EMBL/GenBank/DDBJ databases">
        <authorList>
            <consortium name="DOE Joint Genome Institute"/>
            <person name="Haridas S."/>
            <person name="Albert R."/>
            <person name="Binder M."/>
            <person name="Bloem J."/>
            <person name="Labutti K."/>
            <person name="Salamov A."/>
            <person name="Andreopoulos B."/>
            <person name="Baker S.E."/>
            <person name="Barry K."/>
            <person name="Bills G."/>
            <person name="Bluhm B.H."/>
            <person name="Cannon C."/>
            <person name="Castanera R."/>
            <person name="Culley D.E."/>
            <person name="Daum C."/>
            <person name="Ezra D."/>
            <person name="Gonzalez J.B."/>
            <person name="Henrissat B."/>
            <person name="Kuo A."/>
            <person name="Liang C."/>
            <person name="Lipzen A."/>
            <person name="Lutzoni F."/>
            <person name="Magnuson J."/>
            <person name="Mondo S."/>
            <person name="Nolan M."/>
            <person name="Ohm R."/>
            <person name="Pangilinan J."/>
            <person name="Park H.-J.H."/>
            <person name="Ramirez L."/>
            <person name="Alfaro M."/>
            <person name="Sun H."/>
            <person name="Tritt A."/>
            <person name="Yoshinaga Y."/>
            <person name="Zwiers L.-H.L."/>
            <person name="Turgeon B.G."/>
            <person name="Goodwin S.B."/>
            <person name="Spatafora J.W."/>
            <person name="Crous P.W."/>
            <person name="Grigoriev I.V."/>
        </authorList>
    </citation>
    <scope>NUCLEOTIDE SEQUENCE [LARGE SCALE GENOMIC DNA]</scope>
    <source>
        <strain evidence="3 4">CBS 611.86</strain>
    </source>
</reference>
<evidence type="ECO:0000313" key="3">
    <source>
        <dbReference type="EMBL" id="KAF2869551.1"/>
    </source>
</evidence>
<proteinExistence type="predicted"/>
<feature type="compositionally biased region" description="Low complexity" evidence="1">
    <location>
        <begin position="84"/>
        <end position="93"/>
    </location>
</feature>
<gene>
    <name evidence="3" type="ORF">BDV95DRAFT_596533</name>
</gene>
<protein>
    <submittedName>
        <fullName evidence="3">Uncharacterized protein</fullName>
    </submittedName>
</protein>
<dbReference type="EMBL" id="JAADJZ010000016">
    <property type="protein sequence ID" value="KAF2869551.1"/>
    <property type="molecule type" value="Genomic_DNA"/>
</dbReference>
<comment type="caution">
    <text evidence="3">The sequence shown here is derived from an EMBL/GenBank/DDBJ whole genome shotgun (WGS) entry which is preliminary data.</text>
</comment>
<feature type="compositionally biased region" description="Polar residues" evidence="1">
    <location>
        <begin position="26"/>
        <end position="39"/>
    </location>
</feature>
<feature type="chain" id="PRO_5028817133" evidence="2">
    <location>
        <begin position="28"/>
        <end position="128"/>
    </location>
</feature>
<accession>A0A7C8I6Q3</accession>
<evidence type="ECO:0000256" key="2">
    <source>
        <dbReference type="SAM" id="SignalP"/>
    </source>
</evidence>
<feature type="region of interest" description="Disordered" evidence="1">
    <location>
        <begin position="26"/>
        <end position="93"/>
    </location>
</feature>
<dbReference type="Proteomes" id="UP000481861">
    <property type="component" value="Unassembled WGS sequence"/>
</dbReference>
<keyword evidence="4" id="KW-1185">Reference proteome</keyword>
<evidence type="ECO:0000313" key="4">
    <source>
        <dbReference type="Proteomes" id="UP000481861"/>
    </source>
</evidence>
<feature type="signal peptide" evidence="2">
    <location>
        <begin position="1"/>
        <end position="27"/>
    </location>
</feature>